<dbReference type="Proteomes" id="UP000681722">
    <property type="component" value="Unassembled WGS sequence"/>
</dbReference>
<proteinExistence type="inferred from homology"/>
<dbReference type="Proteomes" id="UP000663829">
    <property type="component" value="Unassembled WGS sequence"/>
</dbReference>
<reference evidence="19" key="1">
    <citation type="submission" date="2021-02" db="EMBL/GenBank/DDBJ databases">
        <authorList>
            <person name="Nowell W R."/>
        </authorList>
    </citation>
    <scope>NUCLEOTIDE SEQUENCE</scope>
</reference>
<evidence type="ECO:0000256" key="1">
    <source>
        <dbReference type="ARBA" id="ARBA00004173"/>
    </source>
</evidence>
<dbReference type="PANTHER" id="PTHR13038">
    <property type="entry name" value="APG9 AUTOPHAGY 9"/>
    <property type="match status" value="1"/>
</dbReference>
<dbReference type="CDD" id="cd02440">
    <property type="entry name" value="AdoMet_MTases"/>
    <property type="match status" value="1"/>
</dbReference>
<keyword evidence="6 18" id="KW-0812">Transmembrane</keyword>
<evidence type="ECO:0000256" key="6">
    <source>
        <dbReference type="ARBA" id="ARBA00022692"/>
    </source>
</evidence>
<feature type="transmembrane region" description="Helical" evidence="18">
    <location>
        <begin position="540"/>
        <end position="565"/>
    </location>
</feature>
<dbReference type="EMBL" id="CAJOBC010002947">
    <property type="protein sequence ID" value="CAF3759674.1"/>
    <property type="molecule type" value="Genomic_DNA"/>
</dbReference>
<dbReference type="GO" id="GO:0034497">
    <property type="term" value="P:protein localization to phagophore assembly site"/>
    <property type="evidence" value="ECO:0007669"/>
    <property type="project" value="TreeGrafter"/>
</dbReference>
<dbReference type="Pfam" id="PF09243">
    <property type="entry name" value="Rsm22"/>
    <property type="match status" value="2"/>
</dbReference>
<dbReference type="AlphaFoldDB" id="A0A814FNY0"/>
<keyword evidence="15 18" id="KW-0472">Membrane</keyword>
<evidence type="ECO:0000256" key="15">
    <source>
        <dbReference type="ARBA" id="ARBA00023136"/>
    </source>
</evidence>
<evidence type="ECO:0000256" key="16">
    <source>
        <dbReference type="ARBA" id="ARBA00045681"/>
    </source>
</evidence>
<dbReference type="Pfam" id="PF04109">
    <property type="entry name" value="ATG9"/>
    <property type="match status" value="1"/>
</dbReference>
<feature type="non-terminal residue" evidence="19">
    <location>
        <position position="1"/>
    </location>
</feature>
<dbReference type="GO" id="GO:0008168">
    <property type="term" value="F:methyltransferase activity"/>
    <property type="evidence" value="ECO:0007669"/>
    <property type="project" value="InterPro"/>
</dbReference>
<dbReference type="GO" id="GO:0005739">
    <property type="term" value="C:mitochondrion"/>
    <property type="evidence" value="ECO:0007669"/>
    <property type="project" value="UniProtKB-SubCell"/>
</dbReference>
<dbReference type="GO" id="GO:0046872">
    <property type="term" value="F:metal ion binding"/>
    <property type="evidence" value="ECO:0007669"/>
    <property type="project" value="UniProtKB-KW"/>
</dbReference>
<keyword evidence="8" id="KW-0809">Transit peptide</keyword>
<organism evidence="19 21">
    <name type="scientific">Didymodactylos carnosus</name>
    <dbReference type="NCBI Taxonomy" id="1234261"/>
    <lineage>
        <taxon>Eukaryota</taxon>
        <taxon>Metazoa</taxon>
        <taxon>Spiralia</taxon>
        <taxon>Gnathifera</taxon>
        <taxon>Rotifera</taxon>
        <taxon>Eurotatoria</taxon>
        <taxon>Bdelloidea</taxon>
        <taxon>Philodinida</taxon>
        <taxon>Philodinidae</taxon>
        <taxon>Didymodactylos</taxon>
    </lineage>
</organism>
<dbReference type="GO" id="GO:0061709">
    <property type="term" value="P:reticulophagy"/>
    <property type="evidence" value="ECO:0007669"/>
    <property type="project" value="TreeGrafter"/>
</dbReference>
<accession>A0A814FNY0</accession>
<dbReference type="GO" id="GO:0006869">
    <property type="term" value="P:lipid transport"/>
    <property type="evidence" value="ECO:0007669"/>
    <property type="project" value="UniProtKB-KW"/>
</dbReference>
<dbReference type="GO" id="GO:0034727">
    <property type="term" value="P:piecemeal microautophagy of the nucleus"/>
    <property type="evidence" value="ECO:0007669"/>
    <property type="project" value="TreeGrafter"/>
</dbReference>
<keyword evidence="7" id="KW-0479">Metal-binding</keyword>
<dbReference type="Gene3D" id="3.40.50.150">
    <property type="entry name" value="Vaccinia Virus protein VP39"/>
    <property type="match status" value="1"/>
</dbReference>
<comment type="similarity">
    <text evidence="3">Belongs to the ATG9 family.</text>
</comment>
<keyword evidence="13" id="KW-0445">Lipid transport</keyword>
<evidence type="ECO:0000256" key="12">
    <source>
        <dbReference type="ARBA" id="ARBA00023014"/>
    </source>
</evidence>
<feature type="region of interest" description="Disordered" evidence="17">
    <location>
        <begin position="341"/>
        <end position="361"/>
    </location>
</feature>
<evidence type="ECO:0000256" key="10">
    <source>
        <dbReference type="ARBA" id="ARBA00023004"/>
    </source>
</evidence>
<evidence type="ECO:0000256" key="11">
    <source>
        <dbReference type="ARBA" id="ARBA00023006"/>
    </source>
</evidence>
<feature type="transmembrane region" description="Helical" evidence="18">
    <location>
        <begin position="751"/>
        <end position="772"/>
    </location>
</feature>
<dbReference type="GO" id="GO:0034045">
    <property type="term" value="C:phagophore assembly site membrane"/>
    <property type="evidence" value="ECO:0007669"/>
    <property type="project" value="UniProtKB-SubCell"/>
</dbReference>
<dbReference type="SUPFAM" id="SSF53335">
    <property type="entry name" value="S-adenosyl-L-methionine-dependent methyltransferases"/>
    <property type="match status" value="1"/>
</dbReference>
<evidence type="ECO:0000256" key="9">
    <source>
        <dbReference type="ARBA" id="ARBA00022989"/>
    </source>
</evidence>
<evidence type="ECO:0000256" key="17">
    <source>
        <dbReference type="SAM" id="MobiDB-lite"/>
    </source>
</evidence>
<keyword evidence="9 18" id="KW-1133">Transmembrane helix</keyword>
<evidence type="ECO:0000256" key="7">
    <source>
        <dbReference type="ARBA" id="ARBA00022723"/>
    </source>
</evidence>
<evidence type="ECO:0000256" key="14">
    <source>
        <dbReference type="ARBA" id="ARBA00023128"/>
    </source>
</evidence>
<sequence length="1218" mass="141597">IMMRSIFRQLCAKRSQNFNTYRFVQNVPATLKVELDSTVAGQLQSNNRKLAYFKQHKGKFHLKVSFPKKLEETINTIISDINPTQLKNDVKLLDDYLESRHLPIENKNLQELAKNIVKNMLEAEPPINILALSPEQRTELDTGRQTEMMKRLRKSVYHWEPLRLDEYRSKIYLAGNIAPHYGMLVQIFNEIKERAVNFRPMRMLDYGSGVGSAMWAALNVWGKNAFIELLNVDKSRDMNNLSQLIVQDGRPDKPMQVKGVIYRQFAPHGRENTFDLVVCDHTLFEFENRRERLNIVQSLWYNVKPGGFLVFVERGNMSGYSAINEAREHILYRLATFEEPKEEDSTSNNASLENSSATDNELEQKYHPSPAYIFSPCPHNWVCPKKKLHIPCRIESIYQPLQIFDIQKSTRPLKTVRSSYIVIHKAVQQADDMYAAWPRVIEPVIQRKHHQHVRLCCPNGEFVNIPVSKNKYGSGVHRLSQHSESGDLFPIKGDLIGETEEALNSNDEQEDVNSKSRWSHQQDLDDFFSRVYQYHQRHGFFCIVLSEILGLVQFVFIVSFTILVVQCIDYSMLFRTSSTARNMTRKIQFNDVVQSPSQCLRHLHLLTSICIVLAIIYWIYRFCRAVYNLLLFYNIRLFYSQALDIKPKDLSNMTWHEVQQRLSKAQLKHDLCIHKQILTELDIHNRLLRFKNYEVAMVNKGLLPPKIFIPFIGDTYCLGGPYAPFDQRWHLRQEYKINSQRDALAKQLSQFILLYGITNLLLSPFIFIWQVLNLFYGYTELVRREPGVLGSRRWSNYGRLYLRHFNELDHSLNQRLNRGYKPAIFYMNSFVNYSIVEIAKFVSFTVGAILAVLIVLTVFDEDVLNVEHMLTTMTTLGVVLGICRSLIPDEHTVFDPEQMMQLVLAQVHYQPDGWKNHAHTDYVQTEFAQMFQFKYMYFIEELLSPFITPLILCFQFRHKSIQIIDFLRNFTVDVQGVGDVCSFAQLDVAKHGDLKWFSPARPLSSYHEATVMNDGKLELSLMHFHHTNPEWKMPKQCQQYLEKIQERALENIQTSFVLQHSINDIQRLQTTYYSDPQVSHDHSFFNNVTTTTQQPKEHSTNKLHYTSPTTMSHTPLAGLPSAELSQSYLTGATSKADLPYRSTAPFGILSKIHTAMFELSDPQLFSNPQLAPLQGIPGTAQLDMNYSALYMHELRHKYKHGDYLDLENISEDEYNSKC</sequence>
<protein>
    <recommendedName>
        <fullName evidence="4">Autophagy-related protein 9</fullName>
    </recommendedName>
</protein>
<feature type="transmembrane region" description="Helical" evidence="18">
    <location>
        <begin position="838"/>
        <end position="858"/>
    </location>
</feature>
<dbReference type="InterPro" id="IPR029063">
    <property type="entry name" value="SAM-dependent_MTases_sf"/>
</dbReference>
<dbReference type="InterPro" id="IPR007241">
    <property type="entry name" value="Autophagy-rel_prot_9"/>
</dbReference>
<keyword evidence="12" id="KW-0411">Iron-sulfur</keyword>
<dbReference type="InterPro" id="IPR015324">
    <property type="entry name" value="Ribosomal_Rsm22-like"/>
</dbReference>
<evidence type="ECO:0000313" key="20">
    <source>
        <dbReference type="EMBL" id="CAF3759674.1"/>
    </source>
</evidence>
<dbReference type="GO" id="GO:0000422">
    <property type="term" value="P:autophagy of mitochondrion"/>
    <property type="evidence" value="ECO:0007669"/>
    <property type="project" value="TreeGrafter"/>
</dbReference>
<name>A0A814FNY0_9BILA</name>
<keyword evidence="14" id="KW-0496">Mitochondrion</keyword>
<evidence type="ECO:0000256" key="13">
    <source>
        <dbReference type="ARBA" id="ARBA00023055"/>
    </source>
</evidence>
<dbReference type="GO" id="GO:0051536">
    <property type="term" value="F:iron-sulfur cluster binding"/>
    <property type="evidence" value="ECO:0007669"/>
    <property type="project" value="UniProtKB-KW"/>
</dbReference>
<feature type="compositionally biased region" description="Polar residues" evidence="17">
    <location>
        <begin position="346"/>
        <end position="359"/>
    </location>
</feature>
<evidence type="ECO:0000313" key="21">
    <source>
        <dbReference type="Proteomes" id="UP000663829"/>
    </source>
</evidence>
<evidence type="ECO:0000256" key="8">
    <source>
        <dbReference type="ARBA" id="ARBA00022946"/>
    </source>
</evidence>
<gene>
    <name evidence="19" type="ORF">GPM918_LOCUS13079</name>
    <name evidence="20" type="ORF">SRO942_LOCUS13079</name>
</gene>
<evidence type="ECO:0000256" key="18">
    <source>
        <dbReference type="SAM" id="Phobius"/>
    </source>
</evidence>
<dbReference type="PANTHER" id="PTHR13038:SF10">
    <property type="entry name" value="AUTOPHAGY-RELATED PROTEIN 9"/>
    <property type="match status" value="1"/>
</dbReference>
<evidence type="ECO:0000256" key="3">
    <source>
        <dbReference type="ARBA" id="ARBA00006185"/>
    </source>
</evidence>
<evidence type="ECO:0000256" key="4">
    <source>
        <dbReference type="ARBA" id="ARBA00018074"/>
    </source>
</evidence>
<evidence type="ECO:0000256" key="2">
    <source>
        <dbReference type="ARBA" id="ARBA00004511"/>
    </source>
</evidence>
<keyword evidence="21" id="KW-1185">Reference proteome</keyword>
<comment type="subcellular location">
    <subcellularLocation>
        <location evidence="1">Mitochondrion</location>
    </subcellularLocation>
    <subcellularLocation>
        <location evidence="2">Preautophagosomal structure membrane</location>
        <topology evidence="2">Multi-pass membrane protein</topology>
    </subcellularLocation>
</comment>
<evidence type="ECO:0000313" key="19">
    <source>
        <dbReference type="EMBL" id="CAF0987535.1"/>
    </source>
</evidence>
<evidence type="ECO:0000256" key="5">
    <source>
        <dbReference type="ARBA" id="ARBA00022448"/>
    </source>
</evidence>
<dbReference type="EMBL" id="CAJNOQ010002947">
    <property type="protein sequence ID" value="CAF0987535.1"/>
    <property type="molecule type" value="Genomic_DNA"/>
</dbReference>
<dbReference type="GO" id="GO:0006412">
    <property type="term" value="P:translation"/>
    <property type="evidence" value="ECO:0007669"/>
    <property type="project" value="InterPro"/>
</dbReference>
<keyword evidence="10" id="KW-0408">Iron</keyword>
<feature type="transmembrane region" description="Helical" evidence="18">
    <location>
        <begin position="602"/>
        <end position="620"/>
    </location>
</feature>
<dbReference type="GO" id="GO:0005776">
    <property type="term" value="C:autophagosome"/>
    <property type="evidence" value="ECO:0007669"/>
    <property type="project" value="TreeGrafter"/>
</dbReference>
<keyword evidence="5" id="KW-0813">Transport</keyword>
<comment type="function">
    <text evidence="16">Mitochondrial ribosome (mitoribosome) assembly factor. Binds at the interface of the head and body domains of the mitochondrial small ribosomal subunit (mt-SSU), occluding the mRNA channel and preventing compaction of the head domain towards the body. Probable inactive methyltransferase: retains the characteristic folding and ability to bind S-adenosyl-L-methionine, but it probably lost its methyltransferase activity.</text>
</comment>
<keyword evidence="11" id="KW-0072">Autophagy</keyword>
<comment type="caution">
    <text evidence="19">The sequence shown here is derived from an EMBL/GenBank/DDBJ whole genome shotgun (WGS) entry which is preliminary data.</text>
</comment>
<dbReference type="OrthoDB" id="421327at2759"/>